<feature type="compositionally biased region" description="Low complexity" evidence="2">
    <location>
        <begin position="20"/>
        <end position="41"/>
    </location>
</feature>
<feature type="compositionally biased region" description="Basic residues" evidence="2">
    <location>
        <begin position="409"/>
        <end position="422"/>
    </location>
</feature>
<name>H3GVH2_PHYRM</name>
<dbReference type="Proteomes" id="UP000005238">
    <property type="component" value="Unassembled WGS sequence"/>
</dbReference>
<organism evidence="3 4">
    <name type="scientific">Phytophthora ramorum</name>
    <name type="common">Sudden oak death agent</name>
    <dbReference type="NCBI Taxonomy" id="164328"/>
    <lineage>
        <taxon>Eukaryota</taxon>
        <taxon>Sar</taxon>
        <taxon>Stramenopiles</taxon>
        <taxon>Oomycota</taxon>
        <taxon>Peronosporomycetes</taxon>
        <taxon>Peronosporales</taxon>
        <taxon>Peronosporaceae</taxon>
        <taxon>Phytophthora</taxon>
    </lineage>
</organism>
<reference evidence="3" key="2">
    <citation type="submission" date="2015-06" db="UniProtKB">
        <authorList>
            <consortium name="EnsemblProtists"/>
        </authorList>
    </citation>
    <scope>IDENTIFICATION</scope>
    <source>
        <strain evidence="3">Pr102</strain>
    </source>
</reference>
<feature type="region of interest" description="Disordered" evidence="2">
    <location>
        <begin position="1"/>
        <end position="41"/>
    </location>
</feature>
<feature type="compositionally biased region" description="Low complexity" evidence="2">
    <location>
        <begin position="509"/>
        <end position="528"/>
    </location>
</feature>
<feature type="region of interest" description="Disordered" evidence="2">
    <location>
        <begin position="691"/>
        <end position="740"/>
    </location>
</feature>
<keyword evidence="4" id="KW-1185">Reference proteome</keyword>
<proteinExistence type="predicted"/>
<dbReference type="HOGENOM" id="CLU_004374_0_0_1"/>
<feature type="compositionally biased region" description="Low complexity" evidence="2">
    <location>
        <begin position="837"/>
        <end position="851"/>
    </location>
</feature>
<dbReference type="AlphaFoldDB" id="H3GVH2"/>
<feature type="compositionally biased region" description="Low complexity" evidence="2">
    <location>
        <begin position="373"/>
        <end position="408"/>
    </location>
</feature>
<reference evidence="4" key="1">
    <citation type="journal article" date="2006" name="Science">
        <title>Phytophthora genome sequences uncover evolutionary origins and mechanisms of pathogenesis.</title>
        <authorList>
            <person name="Tyler B.M."/>
            <person name="Tripathy S."/>
            <person name="Zhang X."/>
            <person name="Dehal P."/>
            <person name="Jiang R.H."/>
            <person name="Aerts A."/>
            <person name="Arredondo F.D."/>
            <person name="Baxter L."/>
            <person name="Bensasson D."/>
            <person name="Beynon J.L."/>
            <person name="Chapman J."/>
            <person name="Damasceno C.M."/>
            <person name="Dorrance A.E."/>
            <person name="Dou D."/>
            <person name="Dickerman A.W."/>
            <person name="Dubchak I.L."/>
            <person name="Garbelotto M."/>
            <person name="Gijzen M."/>
            <person name="Gordon S.G."/>
            <person name="Govers F."/>
            <person name="Grunwald N.J."/>
            <person name="Huang W."/>
            <person name="Ivors K.L."/>
            <person name="Jones R.W."/>
            <person name="Kamoun S."/>
            <person name="Krampis K."/>
            <person name="Lamour K.H."/>
            <person name="Lee M.K."/>
            <person name="McDonald W.H."/>
            <person name="Medina M."/>
            <person name="Meijer H.J."/>
            <person name="Nordberg E.K."/>
            <person name="Maclean D.J."/>
            <person name="Ospina-Giraldo M.D."/>
            <person name="Morris P.F."/>
            <person name="Phuntumart V."/>
            <person name="Putnam N.H."/>
            <person name="Rash S."/>
            <person name="Rose J.K."/>
            <person name="Sakihama Y."/>
            <person name="Salamov A.A."/>
            <person name="Savidor A."/>
            <person name="Scheuring C.F."/>
            <person name="Smith B.M."/>
            <person name="Sobral B.W."/>
            <person name="Terry A."/>
            <person name="Torto-Alalibo T.A."/>
            <person name="Win J."/>
            <person name="Xu Z."/>
            <person name="Zhang H."/>
            <person name="Grigoriev I.V."/>
            <person name="Rokhsar D.S."/>
            <person name="Boore J.L."/>
        </authorList>
    </citation>
    <scope>NUCLEOTIDE SEQUENCE [LARGE SCALE GENOMIC DNA]</scope>
    <source>
        <strain evidence="4">Pr102</strain>
    </source>
</reference>
<feature type="coiled-coil region" evidence="1">
    <location>
        <begin position="211"/>
        <end position="252"/>
    </location>
</feature>
<evidence type="ECO:0000313" key="3">
    <source>
        <dbReference type="EnsemblProtists" id="Phyra81337"/>
    </source>
</evidence>
<feature type="compositionally biased region" description="Polar residues" evidence="2">
    <location>
        <begin position="719"/>
        <end position="733"/>
    </location>
</feature>
<dbReference type="eggNOG" id="ENOG502SRH9">
    <property type="taxonomic scope" value="Eukaryota"/>
</dbReference>
<evidence type="ECO:0000256" key="2">
    <source>
        <dbReference type="SAM" id="MobiDB-lite"/>
    </source>
</evidence>
<feature type="region of interest" description="Disordered" evidence="2">
    <location>
        <begin position="753"/>
        <end position="851"/>
    </location>
</feature>
<protein>
    <submittedName>
        <fullName evidence="3">Uncharacterized protein</fullName>
    </submittedName>
</protein>
<evidence type="ECO:0000313" key="4">
    <source>
        <dbReference type="Proteomes" id="UP000005238"/>
    </source>
</evidence>
<sequence>MVHSPSRAGPPATPAPVPPSEVSSMPGRARASARSHSPSPATPLLDLARLAGYDSSNLAAGEFAGLAEIRRVLAEHEESQKQRDAALASLVSLLLTSAPLPDDASLRQSILGANSLADILVAVRQDVAPLPDTASEVADLRTKLAKSERVAAARLKRMESAIAESANTQHRLDTATRETAKWRAASLRTTELVESFNKTILQLKAQAKVDLQLESERTQAAERTIQGLNAELAAREQTIDQLGRQLVEANAAQTVLRGVATKYFRDAQEAAVLACSGGDYALANAKRTISRQAEVILSQKAVIRHNGRYPVHDPHLAVAALVGVDVPGLDPRDLHLNARLCRILAERFPESIELAGSTSPSEITLRIRPVSSSSQVSASSPSGVHSNSANVAHPSSASAASQALSGRSRSTHSRCQSRRQSRRSVSQLRNAPLRDLTSSERLRRYANPASPTAAGSRRSRSKSVPRGLYERPVPGEEGFDPATTLLSAAVIDEYSPSLLIPGRKRLRAPASSLLGPGSSGYRPQRPSLSPSPSPDPPTATDSDKPSPDSSSTGDSDLARSSVVLASLSQAQVTVLDSSSPSSSSASVSTQLLDSSSEAFSPSHSPSSSRGITAESCSVSARSTSSVSSTSLSSSAIIVYTPPSVAPALMPLQPAASLRRRPSRAAARNATCITHAVLEELDAADDDVLGTAAAPSVSSSEILPPVPDASMVAESDDDYPSSTSTMDLSSQQTPPRGKLQSYADAHRVVPSVVKRGCAPVAPPKSSRKKRAAPEVPRRATKKAKSSARSPAPVSKPTAPRKVSKERPQKSGPRSPEKINSSLVSRRPTSPRQARSAKPTLASPSTSALSASTPVVELPPTLALPLAKLRARAAQAIAREARETPAMRQTRDVVFFHYGSARCWAKITACRSPVKMEDIDGKPQVMSTPVSLDGLRQMMKVFDSSHPCQHVLAKFPETPMFISENAIDLARHRLHMKKRSAKPTDPVAILCDAWARFLGDSREFDEAQDNDTRTKIFVALWERNHWLVDLSVIIGLHPDLNPGRSVAELAELLTLWLAYSAERKRRGDLLRLVMKSLEKALHEAVATRSAAGPAPTLDPELYFEPTVPIRGFLPGQIGSPSSMSWMTRNRGECGG</sequence>
<dbReference type="EMBL" id="DS566056">
    <property type="status" value="NOT_ANNOTATED_CDS"/>
    <property type="molecule type" value="Genomic_DNA"/>
</dbReference>
<feature type="compositionally biased region" description="Polar residues" evidence="2">
    <location>
        <begin position="816"/>
        <end position="831"/>
    </location>
</feature>
<dbReference type="OMA" id="ALWERNH"/>
<dbReference type="STRING" id="164328.H3GVH2"/>
<dbReference type="EnsemblProtists" id="Phyra81337">
    <property type="protein sequence ID" value="Phyra81337"/>
    <property type="gene ID" value="Phyra81337"/>
</dbReference>
<feature type="region of interest" description="Disordered" evidence="2">
    <location>
        <begin position="509"/>
        <end position="557"/>
    </location>
</feature>
<dbReference type="InParanoid" id="H3GVH2"/>
<accession>H3GVH2</accession>
<feature type="region of interest" description="Disordered" evidence="2">
    <location>
        <begin position="373"/>
        <end position="480"/>
    </location>
</feature>
<feature type="compositionally biased region" description="Low complexity" evidence="2">
    <location>
        <begin position="547"/>
        <end position="557"/>
    </location>
</feature>
<keyword evidence="1" id="KW-0175">Coiled coil</keyword>
<evidence type="ECO:0000256" key="1">
    <source>
        <dbReference type="SAM" id="Coils"/>
    </source>
</evidence>